<sequence length="100" mass="11011">MNLNQTITLSPEVISQEVSGETVLLDLQSENYFGLDEVGTRIWQLIQESGQLQTVYDTLLQEYDVTPAQLQQDLEKLLQAIQAAGLVSLEAASNETAAND</sequence>
<dbReference type="InterPro" id="IPR041881">
    <property type="entry name" value="PqqD_sf"/>
</dbReference>
<dbReference type="Pfam" id="PF05402">
    <property type="entry name" value="PqqD"/>
    <property type="match status" value="1"/>
</dbReference>
<protein>
    <submittedName>
        <fullName evidence="1">PqqD family protein</fullName>
    </submittedName>
</protein>
<dbReference type="Gene3D" id="1.10.10.1150">
    <property type="entry name" value="Coenzyme PQQ synthesis protein D (PqqD)"/>
    <property type="match status" value="1"/>
</dbReference>
<dbReference type="RefSeq" id="WP_149612666.1">
    <property type="nucleotide sequence ID" value="NZ_VTUX01000009.1"/>
</dbReference>
<evidence type="ECO:0000313" key="1">
    <source>
        <dbReference type="EMBL" id="KAA1188903.1"/>
    </source>
</evidence>
<comment type="caution">
    <text evidence="1">The sequence shown here is derived from an EMBL/GenBank/DDBJ whole genome shotgun (WGS) entry which is preliminary data.</text>
</comment>
<dbReference type="Proteomes" id="UP000323708">
    <property type="component" value="Unassembled WGS sequence"/>
</dbReference>
<name>A0A5B0WPP0_9GAMM</name>
<organism evidence="1 2">
    <name type="scientific">Pseudohalioglobus sediminis</name>
    <dbReference type="NCBI Taxonomy" id="2606449"/>
    <lineage>
        <taxon>Bacteria</taxon>
        <taxon>Pseudomonadati</taxon>
        <taxon>Pseudomonadota</taxon>
        <taxon>Gammaproteobacteria</taxon>
        <taxon>Cellvibrionales</taxon>
        <taxon>Halieaceae</taxon>
        <taxon>Pseudohalioglobus</taxon>
    </lineage>
</organism>
<reference evidence="1 2" key="1">
    <citation type="submission" date="2019-09" db="EMBL/GenBank/DDBJ databases">
        <authorList>
            <person name="Chen X.-Y."/>
        </authorList>
    </citation>
    <scope>NUCLEOTIDE SEQUENCE [LARGE SCALE GENOMIC DNA]</scope>
    <source>
        <strain evidence="1 2">NY5</strain>
    </source>
</reference>
<dbReference type="EMBL" id="VTUX01000009">
    <property type="protein sequence ID" value="KAA1188903.1"/>
    <property type="molecule type" value="Genomic_DNA"/>
</dbReference>
<dbReference type="InterPro" id="IPR008792">
    <property type="entry name" value="PQQD"/>
</dbReference>
<keyword evidence="2" id="KW-1185">Reference proteome</keyword>
<evidence type="ECO:0000313" key="2">
    <source>
        <dbReference type="Proteomes" id="UP000323708"/>
    </source>
</evidence>
<accession>A0A5B0WPP0</accession>
<dbReference type="AlphaFoldDB" id="A0A5B0WPP0"/>
<proteinExistence type="predicted"/>
<gene>
    <name evidence="1" type="ORF">F0M18_17015</name>
</gene>